<evidence type="ECO:0000313" key="3">
    <source>
        <dbReference type="Proteomes" id="UP000297729"/>
    </source>
</evidence>
<comment type="caution">
    <text evidence="2">The sequence shown here is derived from an EMBL/GenBank/DDBJ whole genome shotgun (WGS) entry which is preliminary data.</text>
</comment>
<dbReference type="SMART" id="SM00530">
    <property type="entry name" value="HTH_XRE"/>
    <property type="match status" value="1"/>
</dbReference>
<feature type="domain" description="HTH cro/C1-type" evidence="1">
    <location>
        <begin position="46"/>
        <end position="99"/>
    </location>
</feature>
<dbReference type="InterPro" id="IPR010982">
    <property type="entry name" value="Lambda_DNA-bd_dom_sf"/>
</dbReference>
<evidence type="ECO:0000259" key="1">
    <source>
        <dbReference type="PROSITE" id="PS50943"/>
    </source>
</evidence>
<dbReference type="EMBL" id="SPVG01000072">
    <property type="protein sequence ID" value="TFW27220.1"/>
    <property type="molecule type" value="Genomic_DNA"/>
</dbReference>
<gene>
    <name evidence="2" type="ORF">E4L98_07150</name>
</gene>
<dbReference type="RefSeq" id="WP_135200873.1">
    <property type="nucleotide sequence ID" value="NZ_SPVG01000072.1"/>
</dbReference>
<dbReference type="AlphaFoldDB" id="A0A4Y9SKN9"/>
<accession>A0A4Y9SKN9</accession>
<protein>
    <submittedName>
        <fullName evidence="2">Helix-turn-helix domain-containing protein</fullName>
    </submittedName>
</protein>
<organism evidence="2 3">
    <name type="scientific">Duganella callida</name>
    <dbReference type="NCBI Taxonomy" id="2561932"/>
    <lineage>
        <taxon>Bacteria</taxon>
        <taxon>Pseudomonadati</taxon>
        <taxon>Pseudomonadota</taxon>
        <taxon>Betaproteobacteria</taxon>
        <taxon>Burkholderiales</taxon>
        <taxon>Oxalobacteraceae</taxon>
        <taxon>Telluria group</taxon>
        <taxon>Duganella</taxon>
    </lineage>
</organism>
<dbReference type="SUPFAM" id="SSF47413">
    <property type="entry name" value="lambda repressor-like DNA-binding domains"/>
    <property type="match status" value="1"/>
</dbReference>
<name>A0A4Y9SKN9_9BURK</name>
<sequence>MNTRENLPLNGDELEVYEANRDLFAELLQGAEDIQAGLGRVVYSPLIAAREKTGLSYEEFARLLGISTLTLESWEQRREQPTKEASTLIAKILSCPDSIPMPQP</sequence>
<dbReference type="CDD" id="cd00093">
    <property type="entry name" value="HTH_XRE"/>
    <property type="match status" value="1"/>
</dbReference>
<dbReference type="Gene3D" id="1.10.260.40">
    <property type="entry name" value="lambda repressor-like DNA-binding domains"/>
    <property type="match status" value="1"/>
</dbReference>
<dbReference type="PROSITE" id="PS50943">
    <property type="entry name" value="HTH_CROC1"/>
    <property type="match status" value="1"/>
</dbReference>
<reference evidence="2 3" key="1">
    <citation type="submission" date="2019-03" db="EMBL/GenBank/DDBJ databases">
        <title>Draft Genome Sequence of Duganella callidus sp. nov., a Novel Duganella Species Isolated from Cultivated Soil.</title>
        <authorList>
            <person name="Raths R."/>
            <person name="Peta V."/>
            <person name="Bucking H."/>
        </authorList>
    </citation>
    <scope>NUCLEOTIDE SEQUENCE [LARGE SCALE GENOMIC DNA]</scope>
    <source>
        <strain evidence="2 3">DN04</strain>
    </source>
</reference>
<dbReference type="OrthoDB" id="9799384at2"/>
<dbReference type="Pfam" id="PF01381">
    <property type="entry name" value="HTH_3"/>
    <property type="match status" value="1"/>
</dbReference>
<proteinExistence type="predicted"/>
<dbReference type="InterPro" id="IPR001387">
    <property type="entry name" value="Cro/C1-type_HTH"/>
</dbReference>
<dbReference type="GO" id="GO:0003677">
    <property type="term" value="F:DNA binding"/>
    <property type="evidence" value="ECO:0007669"/>
    <property type="project" value="InterPro"/>
</dbReference>
<evidence type="ECO:0000313" key="2">
    <source>
        <dbReference type="EMBL" id="TFW27220.1"/>
    </source>
</evidence>
<dbReference type="Proteomes" id="UP000297729">
    <property type="component" value="Unassembled WGS sequence"/>
</dbReference>
<keyword evidence="3" id="KW-1185">Reference proteome</keyword>